<gene>
    <name evidence="3" type="primary">LOC136081210</name>
</gene>
<dbReference type="Proteomes" id="UP001652625">
    <property type="component" value="Chromosome 06"/>
</dbReference>
<dbReference type="Gene3D" id="3.30.420.10">
    <property type="entry name" value="Ribonuclease H-like superfamily/Ribonuclease H"/>
    <property type="match status" value="1"/>
</dbReference>
<evidence type="ECO:0000313" key="3">
    <source>
        <dbReference type="RefSeq" id="XP_065654580.1"/>
    </source>
</evidence>
<organism evidence="2 3">
    <name type="scientific">Hydra vulgaris</name>
    <name type="common">Hydra</name>
    <name type="synonym">Hydra attenuata</name>
    <dbReference type="NCBI Taxonomy" id="6087"/>
    <lineage>
        <taxon>Eukaryota</taxon>
        <taxon>Metazoa</taxon>
        <taxon>Cnidaria</taxon>
        <taxon>Hydrozoa</taxon>
        <taxon>Hydroidolina</taxon>
        <taxon>Anthoathecata</taxon>
        <taxon>Aplanulata</taxon>
        <taxon>Hydridae</taxon>
        <taxon>Hydra</taxon>
    </lineage>
</organism>
<proteinExistence type="predicted"/>
<evidence type="ECO:0000313" key="2">
    <source>
        <dbReference type="Proteomes" id="UP001652625"/>
    </source>
</evidence>
<dbReference type="GeneID" id="136081210"/>
<dbReference type="RefSeq" id="XP_065654580.1">
    <property type="nucleotide sequence ID" value="XM_065798508.1"/>
</dbReference>
<accession>A0ABM4BZ89</accession>
<reference evidence="3" key="1">
    <citation type="submission" date="2025-08" db="UniProtKB">
        <authorList>
            <consortium name="RefSeq"/>
        </authorList>
    </citation>
    <scope>IDENTIFICATION</scope>
</reference>
<evidence type="ECO:0000259" key="1">
    <source>
        <dbReference type="Pfam" id="PF03184"/>
    </source>
</evidence>
<dbReference type="InterPro" id="IPR004875">
    <property type="entry name" value="DDE_SF_endonuclease_dom"/>
</dbReference>
<sequence>MHSLFRFVEHFIPFVDQDQKPILLLYDGHGSHLTYGTIKAAMDNHIQIIYLPPNYSHALQPLDVAVFGPLKNEWRKILKQFAREIQQKNIDKTAFTGLLKQLCQRLSPANAIAGFRGTGISPLSKEKMETRITGIDFLNQSPER</sequence>
<dbReference type="Pfam" id="PF03184">
    <property type="entry name" value="DDE_1"/>
    <property type="match status" value="1"/>
</dbReference>
<dbReference type="InterPro" id="IPR036397">
    <property type="entry name" value="RNaseH_sf"/>
</dbReference>
<name>A0ABM4BZ89_HYDVU</name>
<feature type="domain" description="DDE-1" evidence="1">
    <location>
        <begin position="8"/>
        <end position="93"/>
    </location>
</feature>
<protein>
    <submittedName>
        <fullName evidence="3">Uncharacterized protein LOC136081210</fullName>
    </submittedName>
</protein>
<keyword evidence="2" id="KW-1185">Reference proteome</keyword>